<dbReference type="AlphaFoldDB" id="A0A2T7BDV6"/>
<gene>
    <name evidence="1" type="ORF">DCC81_22990</name>
</gene>
<dbReference type="PANTHER" id="PTHR42830:SF2">
    <property type="entry name" value="OSMC_OHR FAMILY PROTEIN"/>
    <property type="match status" value="1"/>
</dbReference>
<proteinExistence type="predicted"/>
<dbReference type="SUPFAM" id="SSF82784">
    <property type="entry name" value="OsmC-like"/>
    <property type="match status" value="1"/>
</dbReference>
<dbReference type="RefSeq" id="WP_108689006.1">
    <property type="nucleotide sequence ID" value="NZ_QCYK01000003.1"/>
</dbReference>
<dbReference type="EMBL" id="QCYK01000003">
    <property type="protein sequence ID" value="PUZ23262.1"/>
    <property type="molecule type" value="Genomic_DNA"/>
</dbReference>
<evidence type="ECO:0000313" key="1">
    <source>
        <dbReference type="EMBL" id="PUZ23262.1"/>
    </source>
</evidence>
<dbReference type="Pfam" id="PF02566">
    <property type="entry name" value="OsmC"/>
    <property type="match status" value="1"/>
</dbReference>
<protein>
    <submittedName>
        <fullName evidence="1">Peroxiredoxin</fullName>
    </submittedName>
</protein>
<comment type="caution">
    <text evidence="1">The sequence shown here is derived from an EMBL/GenBank/DDBJ whole genome shotgun (WGS) entry which is preliminary data.</text>
</comment>
<dbReference type="InterPro" id="IPR015946">
    <property type="entry name" value="KH_dom-like_a/b"/>
</dbReference>
<dbReference type="Gene3D" id="3.30.300.20">
    <property type="match status" value="1"/>
</dbReference>
<dbReference type="InterPro" id="IPR052707">
    <property type="entry name" value="OsmC_Ohr_Peroxiredoxin"/>
</dbReference>
<name>A0A2T7BDV6_9BACT</name>
<dbReference type="OrthoDB" id="9795405at2"/>
<dbReference type="InterPro" id="IPR036102">
    <property type="entry name" value="OsmC/Ohrsf"/>
</dbReference>
<dbReference type="PANTHER" id="PTHR42830">
    <property type="entry name" value="OSMOTICALLY INDUCIBLE FAMILY PROTEIN"/>
    <property type="match status" value="1"/>
</dbReference>
<accession>A0A2T7BDV6</accession>
<reference evidence="1 2" key="1">
    <citation type="submission" date="2018-04" db="EMBL/GenBank/DDBJ databases">
        <title>Chitinophaga fuyangensis sp. nov., isolated from soil in a chemical factory.</title>
        <authorList>
            <person name="Chen K."/>
        </authorList>
    </citation>
    <scope>NUCLEOTIDE SEQUENCE [LARGE SCALE GENOMIC DNA]</scope>
    <source>
        <strain evidence="1 2">LY-1</strain>
    </source>
</reference>
<sequence length="155" mass="17176">MSHTHQYKTSVYWTGNEGSGTAAYTAYSRDHTIHVEGKPEIMGSSDPNFRGDATRYNPEEMFLASLSTCHMLWYLHLCAVNGVVVTAYEDHAEGTMLESGQDGRFTEVTLQPIVTVQDASMIDKANALHEKAHHSCYIAASVNFPVRHMARVAVV</sequence>
<dbReference type="InterPro" id="IPR003718">
    <property type="entry name" value="OsmC/Ohr_fam"/>
</dbReference>
<organism evidence="1 2">
    <name type="scientific">Chitinophaga parva</name>
    <dbReference type="NCBI Taxonomy" id="2169414"/>
    <lineage>
        <taxon>Bacteria</taxon>
        <taxon>Pseudomonadati</taxon>
        <taxon>Bacteroidota</taxon>
        <taxon>Chitinophagia</taxon>
        <taxon>Chitinophagales</taxon>
        <taxon>Chitinophagaceae</taxon>
        <taxon>Chitinophaga</taxon>
    </lineage>
</organism>
<dbReference type="Proteomes" id="UP000244450">
    <property type="component" value="Unassembled WGS sequence"/>
</dbReference>
<evidence type="ECO:0000313" key="2">
    <source>
        <dbReference type="Proteomes" id="UP000244450"/>
    </source>
</evidence>
<keyword evidence="2" id="KW-1185">Reference proteome</keyword>